<comment type="caution">
    <text evidence="11">The sequence shown here is derived from an EMBL/GenBank/DDBJ whole genome shotgun (WGS) entry which is preliminary data.</text>
</comment>
<dbReference type="GO" id="GO:0004640">
    <property type="term" value="F:phosphoribosylanthranilate isomerase activity"/>
    <property type="evidence" value="ECO:0007669"/>
    <property type="project" value="UniProtKB-EC"/>
</dbReference>
<evidence type="ECO:0000256" key="3">
    <source>
        <dbReference type="ARBA" id="ARBA00012572"/>
    </source>
</evidence>
<evidence type="ECO:0000256" key="1">
    <source>
        <dbReference type="ARBA" id="ARBA00001164"/>
    </source>
</evidence>
<reference evidence="11 12" key="1">
    <citation type="submission" date="2022-04" db="EMBL/GenBank/DDBJ databases">
        <title>Positive selection, recombination, and allopatry shape intraspecific diversity of widespread and dominant cyanobacteria.</title>
        <authorList>
            <person name="Wei J."/>
            <person name="Shu W."/>
            <person name="Hu C."/>
        </authorList>
    </citation>
    <scope>NUCLEOTIDE SEQUENCE [LARGE SCALE GENOMIC DNA]</scope>
    <source>
        <strain evidence="11 12">AS-A4</strain>
    </source>
</reference>
<dbReference type="InterPro" id="IPR013785">
    <property type="entry name" value="Aldolase_TIM"/>
</dbReference>
<protein>
    <recommendedName>
        <fullName evidence="4 9">N-(5'-phosphoribosyl)anthranilate isomerase</fullName>
        <shortName evidence="9">PRAI</shortName>
        <ecNumber evidence="3 9">5.3.1.24</ecNumber>
    </recommendedName>
</protein>
<dbReference type="InterPro" id="IPR044643">
    <property type="entry name" value="TrpF_fam"/>
</dbReference>
<dbReference type="Pfam" id="PF00697">
    <property type="entry name" value="PRAI"/>
    <property type="match status" value="1"/>
</dbReference>
<evidence type="ECO:0000256" key="5">
    <source>
        <dbReference type="ARBA" id="ARBA00022605"/>
    </source>
</evidence>
<keyword evidence="7 9" id="KW-0057">Aromatic amino acid biosynthesis</keyword>
<dbReference type="Gene3D" id="3.20.20.70">
    <property type="entry name" value="Aldolase class I"/>
    <property type="match status" value="1"/>
</dbReference>
<comment type="catalytic activity">
    <reaction evidence="1 9">
        <text>N-(5-phospho-beta-D-ribosyl)anthranilate = 1-(2-carboxyphenylamino)-1-deoxy-D-ribulose 5-phosphate</text>
        <dbReference type="Rhea" id="RHEA:21540"/>
        <dbReference type="ChEBI" id="CHEBI:18277"/>
        <dbReference type="ChEBI" id="CHEBI:58613"/>
        <dbReference type="EC" id="5.3.1.24"/>
    </reaction>
</comment>
<keyword evidence="12" id="KW-1185">Reference proteome</keyword>
<dbReference type="EC" id="5.3.1.24" evidence="3 9"/>
<accession>A0ABV0KT73</accession>
<organism evidence="11 12">
    <name type="scientific">Stenomitos frigidus AS-A4</name>
    <dbReference type="NCBI Taxonomy" id="2933935"/>
    <lineage>
        <taxon>Bacteria</taxon>
        <taxon>Bacillati</taxon>
        <taxon>Cyanobacteriota</taxon>
        <taxon>Cyanophyceae</taxon>
        <taxon>Leptolyngbyales</taxon>
        <taxon>Leptolyngbyaceae</taxon>
        <taxon>Stenomitos</taxon>
    </lineage>
</organism>
<keyword evidence="6 9" id="KW-0822">Tryptophan biosynthesis</keyword>
<dbReference type="EMBL" id="JAMPLM010000067">
    <property type="protein sequence ID" value="MEP1062453.1"/>
    <property type="molecule type" value="Genomic_DNA"/>
</dbReference>
<dbReference type="RefSeq" id="WP_190448469.1">
    <property type="nucleotide sequence ID" value="NZ_JAMPLM010000067.1"/>
</dbReference>
<evidence type="ECO:0000256" key="9">
    <source>
        <dbReference type="HAMAP-Rule" id="MF_00135"/>
    </source>
</evidence>
<feature type="domain" description="N-(5'phosphoribosyl) anthranilate isomerase (PRAI)" evidence="10">
    <location>
        <begin position="5"/>
        <end position="211"/>
    </location>
</feature>
<evidence type="ECO:0000256" key="6">
    <source>
        <dbReference type="ARBA" id="ARBA00022822"/>
    </source>
</evidence>
<evidence type="ECO:0000256" key="2">
    <source>
        <dbReference type="ARBA" id="ARBA00004664"/>
    </source>
</evidence>
<name>A0ABV0KT73_9CYAN</name>
<evidence type="ECO:0000313" key="11">
    <source>
        <dbReference type="EMBL" id="MEP1062453.1"/>
    </source>
</evidence>
<dbReference type="Proteomes" id="UP001476950">
    <property type="component" value="Unassembled WGS sequence"/>
</dbReference>
<dbReference type="NCBIfam" id="NF002298">
    <property type="entry name" value="PRK01222.1-4"/>
    <property type="match status" value="1"/>
</dbReference>
<comment type="pathway">
    <text evidence="2 9">Amino-acid biosynthesis; L-tryptophan biosynthesis; L-tryptophan from chorismate: step 3/5.</text>
</comment>
<sequence>MGLRVKICGITKPEQGQAIAQLGATALGFICAQSSPRYVSPAQIATIVSTLPCDRATNEPLCDRIGVFVNASLEVLCQTVAIGNLSGVQLHGSETPEFCDQLRQQLPKVEIIKALRIRSESDLSEVDAYTACVNTLLLDAYDPRLLGGTGKTLNWRSLQQFEPACPWFLAGGLTPDNVLEALRQATPHGVDLSSGVEYSPGDKNLPEVARLLSQLQSGGF</sequence>
<keyword evidence="8 9" id="KW-0413">Isomerase</keyword>
<dbReference type="SUPFAM" id="SSF51366">
    <property type="entry name" value="Ribulose-phoshate binding barrel"/>
    <property type="match status" value="1"/>
</dbReference>
<evidence type="ECO:0000256" key="8">
    <source>
        <dbReference type="ARBA" id="ARBA00023235"/>
    </source>
</evidence>
<comment type="similarity">
    <text evidence="9">Belongs to the TrpF family.</text>
</comment>
<dbReference type="CDD" id="cd00405">
    <property type="entry name" value="PRAI"/>
    <property type="match status" value="1"/>
</dbReference>
<dbReference type="PANTHER" id="PTHR42894:SF1">
    <property type="entry name" value="N-(5'-PHOSPHORIBOSYL)ANTHRANILATE ISOMERASE"/>
    <property type="match status" value="1"/>
</dbReference>
<evidence type="ECO:0000259" key="10">
    <source>
        <dbReference type="Pfam" id="PF00697"/>
    </source>
</evidence>
<proteinExistence type="inferred from homology"/>
<dbReference type="HAMAP" id="MF_00135">
    <property type="entry name" value="PRAI"/>
    <property type="match status" value="1"/>
</dbReference>
<dbReference type="InterPro" id="IPR001240">
    <property type="entry name" value="PRAI_dom"/>
</dbReference>
<gene>
    <name evidence="9" type="primary">trpF</name>
    <name evidence="11" type="ORF">NDI38_29195</name>
</gene>
<dbReference type="PANTHER" id="PTHR42894">
    <property type="entry name" value="N-(5'-PHOSPHORIBOSYL)ANTHRANILATE ISOMERASE"/>
    <property type="match status" value="1"/>
</dbReference>
<keyword evidence="5 9" id="KW-0028">Amino-acid biosynthesis</keyword>
<evidence type="ECO:0000256" key="7">
    <source>
        <dbReference type="ARBA" id="ARBA00023141"/>
    </source>
</evidence>
<dbReference type="InterPro" id="IPR011060">
    <property type="entry name" value="RibuloseP-bd_barrel"/>
</dbReference>
<evidence type="ECO:0000313" key="12">
    <source>
        <dbReference type="Proteomes" id="UP001476950"/>
    </source>
</evidence>
<evidence type="ECO:0000256" key="4">
    <source>
        <dbReference type="ARBA" id="ARBA00022272"/>
    </source>
</evidence>